<dbReference type="Proteomes" id="UP001597163">
    <property type="component" value="Unassembled WGS sequence"/>
</dbReference>
<dbReference type="InterPro" id="IPR018660">
    <property type="entry name" value="MliC"/>
</dbReference>
<accession>A0ABW3RFC2</accession>
<keyword evidence="1" id="KW-0732">Signal</keyword>
<keyword evidence="7" id="KW-1185">Reference proteome</keyword>
<name>A0ABW3RFC2_9FLAO</name>
<dbReference type="SUPFAM" id="SSF141488">
    <property type="entry name" value="YdhA-like"/>
    <property type="match status" value="1"/>
</dbReference>
<evidence type="ECO:0000256" key="1">
    <source>
        <dbReference type="ARBA" id="ARBA00022729"/>
    </source>
</evidence>
<dbReference type="PROSITE" id="PS51257">
    <property type="entry name" value="PROKAR_LIPOPROTEIN"/>
    <property type="match status" value="1"/>
</dbReference>
<evidence type="ECO:0000313" key="6">
    <source>
        <dbReference type="EMBL" id="MFD1163716.1"/>
    </source>
</evidence>
<sequence length="192" mass="21573">MIKKILTTTLFAAFILMSCKEKPKQENTDSTITETVEHINDDIVVTTSTNKDGEKLELEFNNTKGTATVNINGEAIELLAEKAASGIWYKNDRYELRGKGNDIELKKDGKVIYKYADDIVDLEVKNEKGDVLNMTFNNSKGTVEAYLNGGEQIELLAEKAASGIWFKNDNYELRGKSNKYNLTKDGKTIFKN</sequence>
<keyword evidence="2" id="KW-0472">Membrane</keyword>
<evidence type="ECO:0000256" key="4">
    <source>
        <dbReference type="ARBA" id="ARBA00023288"/>
    </source>
</evidence>
<dbReference type="EMBL" id="JBHTLJ010000005">
    <property type="protein sequence ID" value="MFD1163716.1"/>
    <property type="molecule type" value="Genomic_DNA"/>
</dbReference>
<protein>
    <submittedName>
        <fullName evidence="6">MliC family protein</fullName>
    </submittedName>
</protein>
<dbReference type="Gene3D" id="2.40.128.200">
    <property type="match status" value="2"/>
</dbReference>
<evidence type="ECO:0000313" key="7">
    <source>
        <dbReference type="Proteomes" id="UP001597163"/>
    </source>
</evidence>
<reference evidence="7" key="1">
    <citation type="journal article" date="2019" name="Int. J. Syst. Evol. Microbiol.">
        <title>The Global Catalogue of Microorganisms (GCM) 10K type strain sequencing project: providing services to taxonomists for standard genome sequencing and annotation.</title>
        <authorList>
            <consortium name="The Broad Institute Genomics Platform"/>
            <consortium name="The Broad Institute Genome Sequencing Center for Infectious Disease"/>
            <person name="Wu L."/>
            <person name="Ma J."/>
        </authorList>
    </citation>
    <scope>NUCLEOTIDE SEQUENCE [LARGE SCALE GENOMIC DNA]</scope>
    <source>
        <strain evidence="7">CCUG 63246</strain>
    </source>
</reference>
<keyword evidence="3" id="KW-0564">Palmitate</keyword>
<proteinExistence type="predicted"/>
<organism evidence="6 7">
    <name type="scientific">Hwangdonia seohaensis</name>
    <dbReference type="NCBI Taxonomy" id="1240727"/>
    <lineage>
        <taxon>Bacteria</taxon>
        <taxon>Pseudomonadati</taxon>
        <taxon>Bacteroidota</taxon>
        <taxon>Flavobacteriia</taxon>
        <taxon>Flavobacteriales</taxon>
        <taxon>Flavobacteriaceae</taxon>
        <taxon>Hwangdonia</taxon>
    </lineage>
</organism>
<feature type="domain" description="C-type lysozyme inhibitor" evidence="5">
    <location>
        <begin position="52"/>
        <end position="111"/>
    </location>
</feature>
<evidence type="ECO:0000259" key="5">
    <source>
        <dbReference type="Pfam" id="PF09864"/>
    </source>
</evidence>
<gene>
    <name evidence="6" type="ORF">ACFQ2E_14900</name>
</gene>
<comment type="caution">
    <text evidence="6">The sequence shown here is derived from an EMBL/GenBank/DDBJ whole genome shotgun (WGS) entry which is preliminary data.</text>
</comment>
<dbReference type="RefSeq" id="WP_311942090.1">
    <property type="nucleotide sequence ID" value="NZ_JAVSCK010000005.1"/>
</dbReference>
<keyword evidence="4" id="KW-0449">Lipoprotein</keyword>
<dbReference type="Pfam" id="PF09864">
    <property type="entry name" value="MliC"/>
    <property type="match status" value="1"/>
</dbReference>
<evidence type="ECO:0000256" key="3">
    <source>
        <dbReference type="ARBA" id="ARBA00023139"/>
    </source>
</evidence>
<evidence type="ECO:0000256" key="2">
    <source>
        <dbReference type="ARBA" id="ARBA00023136"/>
    </source>
</evidence>
<dbReference type="InterPro" id="IPR036328">
    <property type="entry name" value="MliC_sf"/>
</dbReference>